<name>S8G4Q6_FOMSC</name>
<keyword evidence="2" id="KW-1133">Transmembrane helix</keyword>
<gene>
    <name evidence="3" type="ORF">FOMPIDRAFT_1111767</name>
</gene>
<evidence type="ECO:0000256" key="1">
    <source>
        <dbReference type="SAM" id="MobiDB-lite"/>
    </source>
</evidence>
<accession>S8G4Q6</accession>
<reference evidence="3 4" key="1">
    <citation type="journal article" date="2012" name="Science">
        <title>The Paleozoic origin of enzymatic lignin decomposition reconstructed from 31 fungal genomes.</title>
        <authorList>
            <person name="Floudas D."/>
            <person name="Binder M."/>
            <person name="Riley R."/>
            <person name="Barry K."/>
            <person name="Blanchette R.A."/>
            <person name="Henrissat B."/>
            <person name="Martinez A.T."/>
            <person name="Otillar R."/>
            <person name="Spatafora J.W."/>
            <person name="Yadav J.S."/>
            <person name="Aerts A."/>
            <person name="Benoit I."/>
            <person name="Boyd A."/>
            <person name="Carlson A."/>
            <person name="Copeland A."/>
            <person name="Coutinho P.M."/>
            <person name="de Vries R.P."/>
            <person name="Ferreira P."/>
            <person name="Findley K."/>
            <person name="Foster B."/>
            <person name="Gaskell J."/>
            <person name="Glotzer D."/>
            <person name="Gorecki P."/>
            <person name="Heitman J."/>
            <person name="Hesse C."/>
            <person name="Hori C."/>
            <person name="Igarashi K."/>
            <person name="Jurgens J.A."/>
            <person name="Kallen N."/>
            <person name="Kersten P."/>
            <person name="Kohler A."/>
            <person name="Kuees U."/>
            <person name="Kumar T.K.A."/>
            <person name="Kuo A."/>
            <person name="LaButti K."/>
            <person name="Larrondo L.F."/>
            <person name="Lindquist E."/>
            <person name="Ling A."/>
            <person name="Lombard V."/>
            <person name="Lucas S."/>
            <person name="Lundell T."/>
            <person name="Martin R."/>
            <person name="McLaughlin D.J."/>
            <person name="Morgenstern I."/>
            <person name="Morin E."/>
            <person name="Murat C."/>
            <person name="Nagy L.G."/>
            <person name="Nolan M."/>
            <person name="Ohm R.A."/>
            <person name="Patyshakuliyeva A."/>
            <person name="Rokas A."/>
            <person name="Ruiz-Duenas F.J."/>
            <person name="Sabat G."/>
            <person name="Salamov A."/>
            <person name="Samejima M."/>
            <person name="Schmutz J."/>
            <person name="Slot J.C."/>
            <person name="St John F."/>
            <person name="Stenlid J."/>
            <person name="Sun H."/>
            <person name="Sun S."/>
            <person name="Syed K."/>
            <person name="Tsang A."/>
            <person name="Wiebenga A."/>
            <person name="Young D."/>
            <person name="Pisabarro A."/>
            <person name="Eastwood D.C."/>
            <person name="Martin F."/>
            <person name="Cullen D."/>
            <person name="Grigoriev I.V."/>
            <person name="Hibbett D.S."/>
        </authorList>
    </citation>
    <scope>NUCLEOTIDE SEQUENCE</scope>
    <source>
        <strain evidence="4">FP-58527</strain>
    </source>
</reference>
<feature type="region of interest" description="Disordered" evidence="1">
    <location>
        <begin position="324"/>
        <end position="364"/>
    </location>
</feature>
<evidence type="ECO:0000313" key="3">
    <source>
        <dbReference type="EMBL" id="EPT05200.1"/>
    </source>
</evidence>
<protein>
    <recommendedName>
        <fullName evidence="5">Transmembrane protein</fullName>
    </recommendedName>
</protein>
<dbReference type="eggNOG" id="ENOG502SK36">
    <property type="taxonomic scope" value="Eukaryota"/>
</dbReference>
<keyword evidence="2" id="KW-0472">Membrane</keyword>
<feature type="transmembrane region" description="Helical" evidence="2">
    <location>
        <begin position="250"/>
        <end position="270"/>
    </location>
</feature>
<evidence type="ECO:0000313" key="4">
    <source>
        <dbReference type="Proteomes" id="UP000015241"/>
    </source>
</evidence>
<feature type="transmembrane region" description="Helical" evidence="2">
    <location>
        <begin position="101"/>
        <end position="122"/>
    </location>
</feature>
<feature type="transmembrane region" description="Helical" evidence="2">
    <location>
        <begin position="34"/>
        <end position="51"/>
    </location>
</feature>
<evidence type="ECO:0000256" key="2">
    <source>
        <dbReference type="SAM" id="Phobius"/>
    </source>
</evidence>
<feature type="transmembrane region" description="Helical" evidence="2">
    <location>
        <begin position="134"/>
        <end position="158"/>
    </location>
</feature>
<dbReference type="Proteomes" id="UP000015241">
    <property type="component" value="Unassembled WGS sequence"/>
</dbReference>
<dbReference type="AlphaFoldDB" id="S8G4Q6"/>
<evidence type="ECO:0008006" key="5">
    <source>
        <dbReference type="Google" id="ProtNLM"/>
    </source>
</evidence>
<feature type="transmembrane region" description="Helical" evidence="2">
    <location>
        <begin position="178"/>
        <end position="196"/>
    </location>
</feature>
<dbReference type="EMBL" id="KE504124">
    <property type="protein sequence ID" value="EPT05200.1"/>
    <property type="molecule type" value="Genomic_DNA"/>
</dbReference>
<organism evidence="3 4">
    <name type="scientific">Fomitopsis schrenkii</name>
    <name type="common">Brown rot fungus</name>
    <dbReference type="NCBI Taxonomy" id="2126942"/>
    <lineage>
        <taxon>Eukaryota</taxon>
        <taxon>Fungi</taxon>
        <taxon>Dikarya</taxon>
        <taxon>Basidiomycota</taxon>
        <taxon>Agaricomycotina</taxon>
        <taxon>Agaricomycetes</taxon>
        <taxon>Polyporales</taxon>
        <taxon>Fomitopsis</taxon>
    </lineage>
</organism>
<feature type="transmembrane region" description="Helical" evidence="2">
    <location>
        <begin position="71"/>
        <end position="89"/>
    </location>
</feature>
<dbReference type="InParanoid" id="S8G4Q6"/>
<dbReference type="OrthoDB" id="2626017at2759"/>
<keyword evidence="4" id="KW-1185">Reference proteome</keyword>
<sequence>MSNSTNSTNTTSGNNTVTLPASLDLSPHLSAQKYFFVCTLTVAAWDVLVLTPRTWRLMKSRGWPLLKLIYYFLRLYVPVEFTIVGIAFFDTTWSLERCSKFYLFEPICTAILLAITSFVHVYRIHAIYDKNRSILYGMGSLYAIQIVVTAICCGFYRVTPLEEGQGCIAEPKHIWVGIYWLSATLLYTASLVLALRRSYRSYKAKPSNLWKLMLRDGLNLYTAVWIVNMVNMLFWFIIKPTGPEDPIRTIVTSMAAVLTSSMTMRIILAVRGPLTNGGRYAGSKQSAARSGGTVRSRGPAGPGTNPVLSVQQMQPATYTVPLGTESKGAEWAGEDGKSSMNEGEKPAGIYPIEPVVTEDTHKSDAVRIDISTEVHEQFPREK</sequence>
<feature type="region of interest" description="Disordered" evidence="1">
    <location>
        <begin position="279"/>
        <end position="308"/>
    </location>
</feature>
<dbReference type="HOGENOM" id="CLU_064338_0_0_1"/>
<keyword evidence="2" id="KW-0812">Transmembrane</keyword>
<proteinExistence type="predicted"/>
<feature type="transmembrane region" description="Helical" evidence="2">
    <location>
        <begin position="217"/>
        <end position="238"/>
    </location>
</feature>
<feature type="compositionally biased region" description="Basic and acidic residues" evidence="1">
    <location>
        <begin position="334"/>
        <end position="345"/>
    </location>
</feature>